<keyword evidence="3" id="KW-1185">Reference proteome</keyword>
<reference evidence="2" key="2">
    <citation type="submission" date="2025-09" db="UniProtKB">
        <authorList>
            <consortium name="Ensembl"/>
        </authorList>
    </citation>
    <scope>IDENTIFICATION</scope>
</reference>
<evidence type="ECO:0000313" key="3">
    <source>
        <dbReference type="Proteomes" id="UP000264820"/>
    </source>
</evidence>
<dbReference type="InterPro" id="IPR001715">
    <property type="entry name" value="CH_dom"/>
</dbReference>
<dbReference type="Gene3D" id="1.10.418.10">
    <property type="entry name" value="Calponin-like domain"/>
    <property type="match status" value="1"/>
</dbReference>
<protein>
    <recommendedName>
        <fullName evidence="1">Calponin-homology (CH) domain-containing protein</fullName>
    </recommendedName>
</protein>
<dbReference type="GeneTree" id="ENSGT01040000240539"/>
<sequence length="142" mass="15438">ATQLNIPPSRLKLALPDDLGTSLMDGVVLCHLANHIRPRSVISIHVPSPAVPKLSMAKCRRNVENFLDACRKIGVPEVRPRGGPQTGVDSFSLSGVTRCGRAAMPPLGCVDAIYRSAFPNRLPQNSELAFIALHRAFQCRVF</sequence>
<dbReference type="Pfam" id="PF00307">
    <property type="entry name" value="CH"/>
    <property type="match status" value="1"/>
</dbReference>
<dbReference type="PROSITE" id="PS50021">
    <property type="entry name" value="CH"/>
    <property type="match status" value="1"/>
</dbReference>
<name>A0A3Q3D4I6_HIPCM</name>
<dbReference type="Ensembl" id="ENSHCOT00000010329.1">
    <property type="protein sequence ID" value="ENSHCOP00000002489.1"/>
    <property type="gene ID" value="ENSHCOG00000003645.1"/>
</dbReference>
<dbReference type="InterPro" id="IPR036872">
    <property type="entry name" value="CH_dom_sf"/>
</dbReference>
<evidence type="ECO:0000313" key="2">
    <source>
        <dbReference type="Ensembl" id="ENSHCOP00000002489.1"/>
    </source>
</evidence>
<reference evidence="2" key="1">
    <citation type="submission" date="2025-08" db="UniProtKB">
        <authorList>
            <consortium name="Ensembl"/>
        </authorList>
    </citation>
    <scope>IDENTIFICATION</scope>
</reference>
<accession>A0A3Q3D4I6</accession>
<evidence type="ECO:0000259" key="1">
    <source>
        <dbReference type="PROSITE" id="PS50021"/>
    </source>
</evidence>
<feature type="domain" description="Calponin-homology (CH)" evidence="1">
    <location>
        <begin position="1"/>
        <end position="118"/>
    </location>
</feature>
<dbReference type="SUPFAM" id="SSF47576">
    <property type="entry name" value="Calponin-homology domain, CH-domain"/>
    <property type="match status" value="1"/>
</dbReference>
<dbReference type="Proteomes" id="UP000264820">
    <property type="component" value="Unplaced"/>
</dbReference>
<organism evidence="2 3">
    <name type="scientific">Hippocampus comes</name>
    <name type="common">Tiger tail seahorse</name>
    <dbReference type="NCBI Taxonomy" id="109280"/>
    <lineage>
        <taxon>Eukaryota</taxon>
        <taxon>Metazoa</taxon>
        <taxon>Chordata</taxon>
        <taxon>Craniata</taxon>
        <taxon>Vertebrata</taxon>
        <taxon>Euteleostomi</taxon>
        <taxon>Actinopterygii</taxon>
        <taxon>Neopterygii</taxon>
        <taxon>Teleostei</taxon>
        <taxon>Neoteleostei</taxon>
        <taxon>Acanthomorphata</taxon>
        <taxon>Syngnathiaria</taxon>
        <taxon>Syngnathiformes</taxon>
        <taxon>Syngnathoidei</taxon>
        <taxon>Syngnathidae</taxon>
        <taxon>Hippocampus</taxon>
    </lineage>
</organism>
<dbReference type="AlphaFoldDB" id="A0A3Q3D4I6"/>
<dbReference type="STRING" id="109280.ENSHCOP00000002489"/>
<proteinExistence type="predicted"/>